<keyword evidence="3" id="KW-0547">Nucleotide-binding</keyword>
<evidence type="ECO:0000256" key="4">
    <source>
        <dbReference type="ARBA" id="ARBA00022989"/>
    </source>
</evidence>
<feature type="signal peptide" evidence="11">
    <location>
        <begin position="1"/>
        <end position="22"/>
    </location>
</feature>
<dbReference type="EMBL" id="FOFB01000042">
    <property type="protein sequence ID" value="SER42924.1"/>
    <property type="molecule type" value="Genomic_DNA"/>
</dbReference>
<dbReference type="PROSITE" id="PS50125">
    <property type="entry name" value="GUANYLATE_CYCLASE_2"/>
    <property type="match status" value="1"/>
</dbReference>
<dbReference type="Pfam" id="PF00211">
    <property type="entry name" value="Guanylate_cyc"/>
    <property type="match status" value="1"/>
</dbReference>
<dbReference type="SMART" id="SM00044">
    <property type="entry name" value="CYCc"/>
    <property type="match status" value="1"/>
</dbReference>
<feature type="compositionally biased region" description="Polar residues" evidence="9">
    <location>
        <begin position="206"/>
        <end position="223"/>
    </location>
</feature>
<dbReference type="InterPro" id="IPR018297">
    <property type="entry name" value="A/G_cyclase_CS"/>
</dbReference>
<proteinExistence type="inferred from homology"/>
<dbReference type="AlphaFoldDB" id="A0A1H9P3Q0"/>
<keyword evidence="6 7" id="KW-0456">Lyase</keyword>
<dbReference type="GO" id="GO:0009190">
    <property type="term" value="P:cyclic nucleotide biosynthetic process"/>
    <property type="evidence" value="ECO:0007669"/>
    <property type="project" value="InterPro"/>
</dbReference>
<dbReference type="Gene3D" id="3.30.70.1230">
    <property type="entry name" value="Nucleotide cyclase"/>
    <property type="match status" value="1"/>
</dbReference>
<dbReference type="InParanoid" id="A0A1H9P3Q0"/>
<accession>A0A1H9P3Q0</accession>
<dbReference type="InterPro" id="IPR029787">
    <property type="entry name" value="Nucleotide_cyclase"/>
</dbReference>
<evidence type="ECO:0000256" key="1">
    <source>
        <dbReference type="ARBA" id="ARBA00004370"/>
    </source>
</evidence>
<dbReference type="GO" id="GO:0004016">
    <property type="term" value="F:adenylate cyclase activity"/>
    <property type="evidence" value="ECO:0007669"/>
    <property type="project" value="UniProtKB-ARBA"/>
</dbReference>
<dbReference type="Proteomes" id="UP000199021">
    <property type="component" value="Unassembled WGS sequence"/>
</dbReference>
<evidence type="ECO:0000256" key="8">
    <source>
        <dbReference type="SAM" id="Coils"/>
    </source>
</evidence>
<keyword evidence="11" id="KW-0732">Signal</keyword>
<protein>
    <submittedName>
        <fullName evidence="13">Adenylate cyclase, class 3</fullName>
    </submittedName>
</protein>
<keyword evidence="4 10" id="KW-1133">Transmembrane helix</keyword>
<feature type="transmembrane region" description="Helical" evidence="10">
    <location>
        <begin position="299"/>
        <end position="319"/>
    </location>
</feature>
<evidence type="ECO:0000259" key="12">
    <source>
        <dbReference type="PROSITE" id="PS50125"/>
    </source>
</evidence>
<sequence>MRVFLLCLFTFLCSAILRNVSAQSSQELIESLDEADTDGERYGILYDLTGILLESGRKTDRDLAVSFSKQLLTTSKRMGDSKLIGPAAFTLALAYQKQRDDRLTDRFMEEAVTHGMKAGDADLILRAVSERTRLAAKRQNYREATRINQQALDFFTKNGQDNNIDALRARLEKEQAALQRRRREVEQQTSKLSGEVDRLSREKNQLEGTNTQLQRENQTRNQQLAESAEELAARNEELEKTQEQKAAVEKRVAETRREIKSLSREALEQKAIANDAREQLMEAELETQAAEIKAERQTFQLYAAIGVGTGLFLLAALFFSRFRVKQRSAQKLSIANDALDEARKKSDELLENILPAEIAKELKETGKARARQFPDATVLFCDFVNFTATAERLGAEALVQELDVCFKAFDAIMDRYPGVEKIKTIGDAYMAASGLSSRKSVPHDIIRAALEMQRFLTEEGDKRRMLGLPYFTGRIGLHTGTVVAGVVGARKFAYDIWGDTVNVASRVESQSEPGRVNVSGSTYEMIRYRFRCTYRGKVEAKNKGMIDMYFVEEELSAAH</sequence>
<evidence type="ECO:0000256" key="10">
    <source>
        <dbReference type="SAM" id="Phobius"/>
    </source>
</evidence>
<evidence type="ECO:0000256" key="3">
    <source>
        <dbReference type="ARBA" id="ARBA00022741"/>
    </source>
</evidence>
<dbReference type="InterPro" id="IPR001054">
    <property type="entry name" value="A/G_cyclase"/>
</dbReference>
<feature type="coiled-coil region" evidence="8">
    <location>
        <begin position="325"/>
        <end position="352"/>
    </location>
</feature>
<organism evidence="13 14">
    <name type="scientific">Neolewinella agarilytica</name>
    <dbReference type="NCBI Taxonomy" id="478744"/>
    <lineage>
        <taxon>Bacteria</taxon>
        <taxon>Pseudomonadati</taxon>
        <taxon>Bacteroidota</taxon>
        <taxon>Saprospiria</taxon>
        <taxon>Saprospirales</taxon>
        <taxon>Lewinellaceae</taxon>
        <taxon>Neolewinella</taxon>
    </lineage>
</organism>
<evidence type="ECO:0000256" key="7">
    <source>
        <dbReference type="RuleBase" id="RU000405"/>
    </source>
</evidence>
<evidence type="ECO:0000256" key="6">
    <source>
        <dbReference type="ARBA" id="ARBA00023239"/>
    </source>
</evidence>
<evidence type="ECO:0000313" key="13">
    <source>
        <dbReference type="EMBL" id="SER42924.1"/>
    </source>
</evidence>
<keyword evidence="8" id="KW-0175">Coiled coil</keyword>
<dbReference type="CDD" id="cd07302">
    <property type="entry name" value="CHD"/>
    <property type="match status" value="1"/>
</dbReference>
<dbReference type="GO" id="GO:0016020">
    <property type="term" value="C:membrane"/>
    <property type="evidence" value="ECO:0007669"/>
    <property type="project" value="UniProtKB-SubCell"/>
</dbReference>
<feature type="region of interest" description="Disordered" evidence="9">
    <location>
        <begin position="179"/>
        <end position="228"/>
    </location>
</feature>
<evidence type="ECO:0000313" key="14">
    <source>
        <dbReference type="Proteomes" id="UP000199021"/>
    </source>
</evidence>
<dbReference type="OrthoDB" id="9806704at2"/>
<comment type="subcellular location">
    <subcellularLocation>
        <location evidence="1">Membrane</location>
    </subcellularLocation>
</comment>
<feature type="domain" description="Guanylate cyclase" evidence="12">
    <location>
        <begin position="377"/>
        <end position="508"/>
    </location>
</feature>
<feature type="compositionally biased region" description="Basic and acidic residues" evidence="9">
    <location>
        <begin position="194"/>
        <end position="205"/>
    </location>
</feature>
<gene>
    <name evidence="13" type="ORF">SAMN05444359_14221</name>
</gene>
<dbReference type="PANTHER" id="PTHR11920">
    <property type="entry name" value="GUANYLYL CYCLASE"/>
    <property type="match status" value="1"/>
</dbReference>
<evidence type="ECO:0000256" key="2">
    <source>
        <dbReference type="ARBA" id="ARBA00022692"/>
    </source>
</evidence>
<dbReference type="SUPFAM" id="SSF55073">
    <property type="entry name" value="Nucleotide cyclase"/>
    <property type="match status" value="1"/>
</dbReference>
<evidence type="ECO:0000256" key="5">
    <source>
        <dbReference type="ARBA" id="ARBA00023136"/>
    </source>
</evidence>
<dbReference type="GO" id="GO:0000166">
    <property type="term" value="F:nucleotide binding"/>
    <property type="evidence" value="ECO:0007669"/>
    <property type="project" value="UniProtKB-KW"/>
</dbReference>
<name>A0A1H9P3Q0_9BACT</name>
<keyword evidence="5 10" id="KW-0472">Membrane</keyword>
<dbReference type="PROSITE" id="PS00452">
    <property type="entry name" value="GUANYLATE_CYCLASE_1"/>
    <property type="match status" value="1"/>
</dbReference>
<feature type="chain" id="PRO_5011789517" evidence="11">
    <location>
        <begin position="23"/>
        <end position="559"/>
    </location>
</feature>
<evidence type="ECO:0000256" key="9">
    <source>
        <dbReference type="SAM" id="MobiDB-lite"/>
    </source>
</evidence>
<dbReference type="GO" id="GO:0035556">
    <property type="term" value="P:intracellular signal transduction"/>
    <property type="evidence" value="ECO:0007669"/>
    <property type="project" value="InterPro"/>
</dbReference>
<dbReference type="Gene3D" id="6.10.250.780">
    <property type="match status" value="1"/>
</dbReference>
<comment type="similarity">
    <text evidence="7">Belongs to the adenylyl cyclase class-4/guanylyl cyclase family.</text>
</comment>
<dbReference type="RefSeq" id="WP_090173412.1">
    <property type="nucleotide sequence ID" value="NZ_FOFB01000042.1"/>
</dbReference>
<dbReference type="PANTHER" id="PTHR11920:SF335">
    <property type="entry name" value="GUANYLATE CYCLASE"/>
    <property type="match status" value="1"/>
</dbReference>
<dbReference type="InterPro" id="IPR050401">
    <property type="entry name" value="Cyclic_nucleotide_synthase"/>
</dbReference>
<reference evidence="14" key="1">
    <citation type="submission" date="2016-10" db="EMBL/GenBank/DDBJ databases">
        <authorList>
            <person name="Varghese N."/>
            <person name="Submissions S."/>
        </authorList>
    </citation>
    <scope>NUCLEOTIDE SEQUENCE [LARGE SCALE GENOMIC DNA]</scope>
    <source>
        <strain evidence="14">DSM 24740</strain>
    </source>
</reference>
<evidence type="ECO:0000256" key="11">
    <source>
        <dbReference type="SAM" id="SignalP"/>
    </source>
</evidence>
<keyword evidence="2 10" id="KW-0812">Transmembrane</keyword>
<dbReference type="STRING" id="478744.SAMN05444359_14221"/>
<keyword evidence="14" id="KW-1185">Reference proteome</keyword>